<evidence type="ECO:0000313" key="4">
    <source>
        <dbReference type="EMBL" id="SMH27873.1"/>
    </source>
</evidence>
<organism evidence="4 5">
    <name type="scientific">Carnobacterium iners</name>
    <dbReference type="NCBI Taxonomy" id="1073423"/>
    <lineage>
        <taxon>Bacteria</taxon>
        <taxon>Bacillati</taxon>
        <taxon>Bacillota</taxon>
        <taxon>Bacilli</taxon>
        <taxon>Lactobacillales</taxon>
        <taxon>Carnobacteriaceae</taxon>
        <taxon>Carnobacterium</taxon>
    </lineage>
</organism>
<name>A0A1X7MVA2_9LACT</name>
<gene>
    <name evidence="4" type="ORF">SAMN04488700_0777</name>
</gene>
<keyword evidence="2" id="KW-0012">Acyltransferase</keyword>
<keyword evidence="1" id="KW-0808">Transferase</keyword>
<dbReference type="AlphaFoldDB" id="A0A1X7MVA2"/>
<dbReference type="Proteomes" id="UP000193435">
    <property type="component" value="Unassembled WGS sequence"/>
</dbReference>
<dbReference type="InterPro" id="IPR050832">
    <property type="entry name" value="Bact_Acetyltransf"/>
</dbReference>
<dbReference type="PIRSF" id="PIRSF037663">
    <property type="entry name" value="Acetyltransf_GNAT_prd"/>
    <property type="match status" value="1"/>
</dbReference>
<keyword evidence="4" id="KW-0687">Ribonucleoprotein</keyword>
<dbReference type="PANTHER" id="PTHR43877">
    <property type="entry name" value="AMINOALKYLPHOSPHONATE N-ACETYLTRANSFERASE-RELATED-RELATED"/>
    <property type="match status" value="1"/>
</dbReference>
<evidence type="ECO:0000313" key="5">
    <source>
        <dbReference type="Proteomes" id="UP000193435"/>
    </source>
</evidence>
<dbReference type="RefSeq" id="WP_085559028.1">
    <property type="nucleotide sequence ID" value="NZ_FOAH01000016.1"/>
</dbReference>
<evidence type="ECO:0000256" key="2">
    <source>
        <dbReference type="ARBA" id="ARBA00023315"/>
    </source>
</evidence>
<dbReference type="PANTHER" id="PTHR43877:SF1">
    <property type="entry name" value="ACETYLTRANSFERASE"/>
    <property type="match status" value="1"/>
</dbReference>
<dbReference type="GO" id="GO:0005840">
    <property type="term" value="C:ribosome"/>
    <property type="evidence" value="ECO:0007669"/>
    <property type="project" value="UniProtKB-KW"/>
</dbReference>
<dbReference type="GO" id="GO:0016747">
    <property type="term" value="F:acyltransferase activity, transferring groups other than amino-acyl groups"/>
    <property type="evidence" value="ECO:0007669"/>
    <property type="project" value="InterPro"/>
</dbReference>
<dbReference type="PROSITE" id="PS51186">
    <property type="entry name" value="GNAT"/>
    <property type="match status" value="1"/>
</dbReference>
<keyword evidence="4" id="KW-0689">Ribosomal protein</keyword>
<dbReference type="CDD" id="cd04301">
    <property type="entry name" value="NAT_SF"/>
    <property type="match status" value="1"/>
</dbReference>
<feature type="domain" description="N-acetyltransferase" evidence="3">
    <location>
        <begin position="3"/>
        <end position="162"/>
    </location>
</feature>
<keyword evidence="5" id="KW-1185">Reference proteome</keyword>
<evidence type="ECO:0000259" key="3">
    <source>
        <dbReference type="PROSITE" id="PS51186"/>
    </source>
</evidence>
<dbReference type="Pfam" id="PF00583">
    <property type="entry name" value="Acetyltransf_1"/>
    <property type="match status" value="1"/>
</dbReference>
<dbReference type="OrthoDB" id="9802340at2"/>
<accession>A0A1X7MVA2</accession>
<dbReference type="EMBL" id="FXBJ01000002">
    <property type="protein sequence ID" value="SMH27873.1"/>
    <property type="molecule type" value="Genomic_DNA"/>
</dbReference>
<reference evidence="4 5" key="1">
    <citation type="submission" date="2017-04" db="EMBL/GenBank/DDBJ databases">
        <authorList>
            <person name="Afonso C.L."/>
            <person name="Miller P.J."/>
            <person name="Scott M.A."/>
            <person name="Spackman E."/>
            <person name="Goraichik I."/>
            <person name="Dimitrov K.M."/>
            <person name="Suarez D.L."/>
            <person name="Swayne D.E."/>
        </authorList>
    </citation>
    <scope>NUCLEOTIDE SEQUENCE [LARGE SCALE GENOMIC DNA]</scope>
    <source>
        <strain evidence="4 5">LMG26642</strain>
    </source>
</reference>
<dbReference type="InterPro" id="IPR016181">
    <property type="entry name" value="Acyl_CoA_acyltransferase"/>
</dbReference>
<dbReference type="InterPro" id="IPR017255">
    <property type="entry name" value="AcTrfase_GNAT_prd"/>
</dbReference>
<sequence length="168" mass="19085">MTIQIRPSQWSDYPDLIAIENQLWNESNTPQVVTYSSPEAYKVQYPVGTHLVAFSESEEKVVGFIGFHPPSHLKAHERTWIIDIGVDPTLQSSGVGKKLVDAVKEAAAKKDIHKLSLRVLGTNQRAVQFYQKNGFVIEGILKEEFWLNNRFVDDILMSFTLKSKLNLL</sequence>
<evidence type="ECO:0000256" key="1">
    <source>
        <dbReference type="ARBA" id="ARBA00022679"/>
    </source>
</evidence>
<proteinExistence type="predicted"/>
<dbReference type="Gene3D" id="3.40.630.30">
    <property type="match status" value="1"/>
</dbReference>
<dbReference type="SUPFAM" id="SSF55729">
    <property type="entry name" value="Acyl-CoA N-acyltransferases (Nat)"/>
    <property type="match status" value="1"/>
</dbReference>
<dbReference type="STRING" id="1073423.SAMN04488700_0777"/>
<dbReference type="InterPro" id="IPR000182">
    <property type="entry name" value="GNAT_dom"/>
</dbReference>
<protein>
    <submittedName>
        <fullName evidence="4">Ribosomal protein S18 acetylase RimI</fullName>
    </submittedName>
</protein>